<feature type="domain" description="PABS" evidence="5">
    <location>
        <begin position="1"/>
        <end position="167"/>
    </location>
</feature>
<protein>
    <submittedName>
        <fullName evidence="6">Transferase</fullName>
    </submittedName>
</protein>
<keyword evidence="2 4" id="KW-0808">Transferase</keyword>
<organism evidence="6 7">
    <name type="scientific">Alloacidobacterium dinghuense</name>
    <dbReference type="NCBI Taxonomy" id="2763107"/>
    <lineage>
        <taxon>Bacteria</taxon>
        <taxon>Pseudomonadati</taxon>
        <taxon>Acidobacteriota</taxon>
        <taxon>Terriglobia</taxon>
        <taxon>Terriglobales</taxon>
        <taxon>Acidobacteriaceae</taxon>
        <taxon>Alloacidobacterium</taxon>
    </lineage>
</organism>
<evidence type="ECO:0000313" key="7">
    <source>
        <dbReference type="Proteomes" id="UP000515312"/>
    </source>
</evidence>
<name>A0A7G8BPS9_9BACT</name>
<proteinExistence type="inferred from homology"/>
<dbReference type="AlphaFoldDB" id="A0A7G8BPS9"/>
<sequence length="234" mass="26176">MHKKTSRHSHPRIYQDGDCISLEFANGEIQSQMLMSDPNHLVLTYTRAMMAFSFFHQKPERIAIIGLGGGSVVKWCYQNHPDAGITVIEINPDVISSREQFLIPPDDHRLRVIEGDGADYVANTKDRTEVLLVDGFDAYGQSPQLCSPAFYKNCYRALAPDGLMVVNLCGPEDQGSIDNIRNAFHGRTVIAIPDDGENQLVFAFKGKRSQGEILPAEELSEKLRDYVLIPVQIQ</sequence>
<dbReference type="InterPro" id="IPR030374">
    <property type="entry name" value="PABS"/>
</dbReference>
<dbReference type="KEGG" id="adin:H7849_12010"/>
<keyword evidence="3 4" id="KW-0620">Polyamine biosynthesis</keyword>
<accession>A0A7G8BPS9</accession>
<evidence type="ECO:0000256" key="2">
    <source>
        <dbReference type="ARBA" id="ARBA00022679"/>
    </source>
</evidence>
<gene>
    <name evidence="6" type="ORF">H7849_12010</name>
</gene>
<dbReference type="Proteomes" id="UP000515312">
    <property type="component" value="Chromosome"/>
</dbReference>
<dbReference type="EMBL" id="CP060394">
    <property type="protein sequence ID" value="QNI34549.1"/>
    <property type="molecule type" value="Genomic_DNA"/>
</dbReference>
<evidence type="ECO:0000256" key="4">
    <source>
        <dbReference type="PROSITE-ProRule" id="PRU00354"/>
    </source>
</evidence>
<comment type="similarity">
    <text evidence="1">Belongs to the spermidine/spermine synthase family.</text>
</comment>
<dbReference type="GO" id="GO:0016740">
    <property type="term" value="F:transferase activity"/>
    <property type="evidence" value="ECO:0007669"/>
    <property type="project" value="UniProtKB-UniRule"/>
</dbReference>
<dbReference type="RefSeq" id="WP_186746798.1">
    <property type="nucleotide sequence ID" value="NZ_CP060394.1"/>
</dbReference>
<dbReference type="Pfam" id="PF01564">
    <property type="entry name" value="Spermine_synth"/>
    <property type="match status" value="1"/>
</dbReference>
<dbReference type="InterPro" id="IPR029063">
    <property type="entry name" value="SAM-dependent_MTases_sf"/>
</dbReference>
<dbReference type="Gene3D" id="3.40.50.150">
    <property type="entry name" value="Vaccinia Virus protein VP39"/>
    <property type="match status" value="1"/>
</dbReference>
<evidence type="ECO:0000259" key="5">
    <source>
        <dbReference type="PROSITE" id="PS51006"/>
    </source>
</evidence>
<feature type="active site" description="Proton acceptor" evidence="4">
    <location>
        <position position="134"/>
    </location>
</feature>
<evidence type="ECO:0000256" key="3">
    <source>
        <dbReference type="ARBA" id="ARBA00023115"/>
    </source>
</evidence>
<keyword evidence="7" id="KW-1185">Reference proteome</keyword>
<reference evidence="6 7" key="1">
    <citation type="submission" date="2020-08" db="EMBL/GenBank/DDBJ databases">
        <title>Edaphobacter telluris sp. nov. and Acidobacterium dinghuensis sp. nov., two acidobacteria isolated from forest soil.</title>
        <authorList>
            <person name="Fu J."/>
            <person name="Qiu L."/>
        </authorList>
    </citation>
    <scope>NUCLEOTIDE SEQUENCE [LARGE SCALE GENOMIC DNA]</scope>
    <source>
        <strain evidence="6">4Y35</strain>
    </source>
</reference>
<dbReference type="SUPFAM" id="SSF53335">
    <property type="entry name" value="S-adenosyl-L-methionine-dependent methyltransferases"/>
    <property type="match status" value="1"/>
</dbReference>
<dbReference type="PROSITE" id="PS51006">
    <property type="entry name" value="PABS_2"/>
    <property type="match status" value="1"/>
</dbReference>
<dbReference type="GO" id="GO:0006596">
    <property type="term" value="P:polyamine biosynthetic process"/>
    <property type="evidence" value="ECO:0007669"/>
    <property type="project" value="UniProtKB-UniRule"/>
</dbReference>
<dbReference type="PANTHER" id="PTHR43317:SF1">
    <property type="entry name" value="THERMOSPERMINE SYNTHASE ACAULIS5"/>
    <property type="match status" value="1"/>
</dbReference>
<evidence type="ECO:0000313" key="6">
    <source>
        <dbReference type="EMBL" id="QNI34549.1"/>
    </source>
</evidence>
<dbReference type="CDD" id="cd02440">
    <property type="entry name" value="AdoMet_MTases"/>
    <property type="match status" value="1"/>
</dbReference>
<dbReference type="PANTHER" id="PTHR43317">
    <property type="entry name" value="THERMOSPERMINE SYNTHASE ACAULIS5"/>
    <property type="match status" value="1"/>
</dbReference>
<evidence type="ECO:0000256" key="1">
    <source>
        <dbReference type="ARBA" id="ARBA00007867"/>
    </source>
</evidence>